<keyword evidence="10" id="KW-1185">Reference proteome</keyword>
<feature type="transmembrane region" description="Helical" evidence="7">
    <location>
        <begin position="175"/>
        <end position="197"/>
    </location>
</feature>
<feature type="transmembrane region" description="Helical" evidence="7">
    <location>
        <begin position="568"/>
        <end position="588"/>
    </location>
</feature>
<proteinExistence type="predicted"/>
<dbReference type="RefSeq" id="WP_110794478.1">
    <property type="nucleotide sequence ID" value="NZ_KZ826481.1"/>
</dbReference>
<dbReference type="GO" id="GO:0005886">
    <property type="term" value="C:plasma membrane"/>
    <property type="evidence" value="ECO:0007669"/>
    <property type="project" value="TreeGrafter"/>
</dbReference>
<protein>
    <submittedName>
        <fullName evidence="9">SLC13 family permease</fullName>
    </submittedName>
</protein>
<organism evidence="9 10">
    <name type="scientific">Litorivita pollutaquae</name>
    <dbReference type="NCBI Taxonomy" id="2200892"/>
    <lineage>
        <taxon>Bacteria</taxon>
        <taxon>Pseudomonadati</taxon>
        <taxon>Pseudomonadota</taxon>
        <taxon>Alphaproteobacteria</taxon>
        <taxon>Rhodobacterales</taxon>
        <taxon>Paracoccaceae</taxon>
        <taxon>Litorivita</taxon>
    </lineage>
</organism>
<sequence>MTYEQITLFALFAAVFALLLWGRYRYDIVAFTALMAGVVLGVVPKEDAFSGFGHPATLIVALVLVVSAGLVRSGAVFLITRTLVDSSRSLGGHITLMGGIGAVLSAFMNNVAALALLMPVDIQTARKAGRAPALSLMPLSFATILGGMATLIGTPPNIIIAAFREEAMGEPYGMFDFAPVGGITAIAGLIFVALIGWRLIPRRDDAGLAAKDFSPYVAELSVPEDSKLIGKRLSELDADAEKADVAVIGVIRDGKRRYGPARSTLLRAGDALVIEASPNALDEFRAAAGLAFSDQTREDLVRAEGEGLDLIEVVVQPDARIEGRTAQGIGLAWRRRAVLLGIARQGRRISSQVRKTEVRAGDILLILVPKGHAAEISDWLGCLALAERGLTVTDDSKTWLAIGLFAGAVAAASFGLIYLPVALGLVVVAYVLTKIVPIQELYTHIEWPVVVLLGSMIPLGAALETSGGTELLAGSLVGITAGLPSWAILTVLMVVTMTLSDVLNNTATTIVAAPVAIQMASALNVSADPFLMAVAVAASSAYLTPIGHKNNTLILGPGGYQFGDYWRMGLPLEVLVVCVSIPTILVFWPM</sequence>
<keyword evidence="2" id="KW-0813">Transport</keyword>
<dbReference type="PANTHER" id="PTHR43652:SF2">
    <property type="entry name" value="BASIC AMINO ACID ANTIPORTER YFCC-RELATED"/>
    <property type="match status" value="1"/>
</dbReference>
<dbReference type="SUPFAM" id="SSF116726">
    <property type="entry name" value="TrkA C-terminal domain-like"/>
    <property type="match status" value="2"/>
</dbReference>
<keyword evidence="4" id="KW-0677">Repeat</keyword>
<dbReference type="InterPro" id="IPR004680">
    <property type="entry name" value="Cit_transptr-like_dom"/>
</dbReference>
<keyword evidence="5 7" id="KW-1133">Transmembrane helix</keyword>
<keyword evidence="6 7" id="KW-0472">Membrane</keyword>
<dbReference type="GO" id="GO:0008324">
    <property type="term" value="F:monoatomic cation transmembrane transporter activity"/>
    <property type="evidence" value="ECO:0007669"/>
    <property type="project" value="InterPro"/>
</dbReference>
<dbReference type="PROSITE" id="PS51202">
    <property type="entry name" value="RCK_C"/>
    <property type="match status" value="2"/>
</dbReference>
<feature type="domain" description="RCK C-terminal" evidence="8">
    <location>
        <begin position="203"/>
        <end position="290"/>
    </location>
</feature>
<feature type="transmembrane region" description="Helical" evidence="7">
    <location>
        <begin position="56"/>
        <end position="84"/>
    </location>
</feature>
<dbReference type="Pfam" id="PF02080">
    <property type="entry name" value="TrkA_C"/>
    <property type="match status" value="2"/>
</dbReference>
<feature type="transmembrane region" description="Helical" evidence="7">
    <location>
        <begin position="96"/>
        <end position="119"/>
    </location>
</feature>
<evidence type="ECO:0000256" key="6">
    <source>
        <dbReference type="ARBA" id="ARBA00023136"/>
    </source>
</evidence>
<evidence type="ECO:0000256" key="4">
    <source>
        <dbReference type="ARBA" id="ARBA00022737"/>
    </source>
</evidence>
<feature type="transmembrane region" description="Helical" evidence="7">
    <location>
        <begin position="399"/>
        <end position="432"/>
    </location>
</feature>
<dbReference type="Gene3D" id="3.30.70.1450">
    <property type="entry name" value="Regulator of K+ conductance, C-terminal domain"/>
    <property type="match status" value="2"/>
</dbReference>
<comment type="caution">
    <text evidence="9">The sequence shown here is derived from an EMBL/GenBank/DDBJ whole genome shotgun (WGS) entry which is preliminary data.</text>
</comment>
<comment type="subcellular location">
    <subcellularLocation>
        <location evidence="1">Membrane</location>
        <topology evidence="1">Multi-pass membrane protein</topology>
    </subcellularLocation>
</comment>
<feature type="transmembrane region" description="Helical" evidence="7">
    <location>
        <begin position="28"/>
        <end position="44"/>
    </location>
</feature>
<dbReference type="InterPro" id="IPR051679">
    <property type="entry name" value="DASS-Related_Transporters"/>
</dbReference>
<evidence type="ECO:0000313" key="10">
    <source>
        <dbReference type="Proteomes" id="UP000248012"/>
    </source>
</evidence>
<evidence type="ECO:0000256" key="2">
    <source>
        <dbReference type="ARBA" id="ARBA00022448"/>
    </source>
</evidence>
<feature type="transmembrane region" description="Helical" evidence="7">
    <location>
        <begin position="6"/>
        <end position="21"/>
    </location>
</feature>
<evidence type="ECO:0000256" key="5">
    <source>
        <dbReference type="ARBA" id="ARBA00022989"/>
    </source>
</evidence>
<dbReference type="InterPro" id="IPR036721">
    <property type="entry name" value="RCK_C_sf"/>
</dbReference>
<evidence type="ECO:0000259" key="8">
    <source>
        <dbReference type="PROSITE" id="PS51202"/>
    </source>
</evidence>
<dbReference type="GO" id="GO:0006813">
    <property type="term" value="P:potassium ion transport"/>
    <property type="evidence" value="ECO:0007669"/>
    <property type="project" value="InterPro"/>
</dbReference>
<reference evidence="9 10" key="1">
    <citation type="submission" date="2018-05" db="EMBL/GenBank/DDBJ databases">
        <title>Oceanovita maritima gen. nov., sp. nov., a marine bacterium in the family Rhodobacteraceae isolated from surface seawater of Lundu port Xiamen, China.</title>
        <authorList>
            <person name="Hetharua B.H."/>
            <person name="Min D."/>
            <person name="Liao H."/>
            <person name="Tian Y."/>
        </authorList>
    </citation>
    <scope>NUCLEOTIDE SEQUENCE [LARGE SCALE GENOMIC DNA]</scope>
    <source>
        <strain evidence="9 10">FSX-11</strain>
    </source>
</reference>
<evidence type="ECO:0000256" key="1">
    <source>
        <dbReference type="ARBA" id="ARBA00004141"/>
    </source>
</evidence>
<dbReference type="EMBL" id="QFVT01000002">
    <property type="protein sequence ID" value="PYC48899.1"/>
    <property type="molecule type" value="Genomic_DNA"/>
</dbReference>
<dbReference type="PANTHER" id="PTHR43652">
    <property type="entry name" value="BASIC AMINO ACID ANTIPORTER YFCC-RELATED"/>
    <property type="match status" value="1"/>
</dbReference>
<feature type="domain" description="RCK C-terminal" evidence="8">
    <location>
        <begin position="298"/>
        <end position="382"/>
    </location>
</feature>
<dbReference type="OrthoDB" id="9809303at2"/>
<dbReference type="Pfam" id="PF03600">
    <property type="entry name" value="CitMHS"/>
    <property type="match status" value="1"/>
</dbReference>
<dbReference type="InterPro" id="IPR006037">
    <property type="entry name" value="RCK_C"/>
</dbReference>
<name>A0A2V4MTR4_9RHOB</name>
<evidence type="ECO:0000256" key="3">
    <source>
        <dbReference type="ARBA" id="ARBA00022692"/>
    </source>
</evidence>
<keyword evidence="3 7" id="KW-0812">Transmembrane</keyword>
<feature type="transmembrane region" description="Helical" evidence="7">
    <location>
        <begin position="444"/>
        <end position="463"/>
    </location>
</feature>
<feature type="transmembrane region" description="Helical" evidence="7">
    <location>
        <begin position="475"/>
        <end position="495"/>
    </location>
</feature>
<evidence type="ECO:0000256" key="7">
    <source>
        <dbReference type="SAM" id="Phobius"/>
    </source>
</evidence>
<dbReference type="AlphaFoldDB" id="A0A2V4MTR4"/>
<evidence type="ECO:0000313" key="9">
    <source>
        <dbReference type="EMBL" id="PYC48899.1"/>
    </source>
</evidence>
<dbReference type="Proteomes" id="UP000248012">
    <property type="component" value="Unassembled WGS sequence"/>
</dbReference>
<accession>A0A2V4MTR4</accession>
<gene>
    <name evidence="9" type="ORF">DI396_02120</name>
</gene>
<feature type="transmembrane region" description="Helical" evidence="7">
    <location>
        <begin position="139"/>
        <end position="163"/>
    </location>
</feature>